<gene>
    <name evidence="1" type="ORF">J2S74_000474</name>
</gene>
<dbReference type="Proteomes" id="UP001230005">
    <property type="component" value="Unassembled WGS sequence"/>
</dbReference>
<evidence type="ECO:0000313" key="2">
    <source>
        <dbReference type="Proteomes" id="UP001230005"/>
    </source>
</evidence>
<keyword evidence="2" id="KW-1185">Reference proteome</keyword>
<protein>
    <submittedName>
        <fullName evidence="1">Metal-dependent hydrolase</fullName>
    </submittedName>
</protein>
<keyword evidence="1" id="KW-0378">Hydrolase</keyword>
<proteinExistence type="predicted"/>
<dbReference type="GO" id="GO:0016787">
    <property type="term" value="F:hydrolase activity"/>
    <property type="evidence" value="ECO:0007669"/>
    <property type="project" value="UniProtKB-KW"/>
</dbReference>
<sequence>MGFNKNLMVEIITVLEKRMKRDGINLFQNWFKDLHYTLPDEFKDESVTEKIYENYSHWIEGEVKKLEKETGLTWKVQTEDLNGVNERTRKVQLVIRHRLSDIALDLLDHR</sequence>
<accession>A0ABT9ZPD8</accession>
<evidence type="ECO:0000313" key="1">
    <source>
        <dbReference type="EMBL" id="MDQ0253102.1"/>
    </source>
</evidence>
<organism evidence="1 2">
    <name type="scientific">Evansella vedderi</name>
    <dbReference type="NCBI Taxonomy" id="38282"/>
    <lineage>
        <taxon>Bacteria</taxon>
        <taxon>Bacillati</taxon>
        <taxon>Bacillota</taxon>
        <taxon>Bacilli</taxon>
        <taxon>Bacillales</taxon>
        <taxon>Bacillaceae</taxon>
        <taxon>Evansella</taxon>
    </lineage>
</organism>
<comment type="caution">
    <text evidence="1">The sequence shown here is derived from an EMBL/GenBank/DDBJ whole genome shotgun (WGS) entry which is preliminary data.</text>
</comment>
<reference evidence="1 2" key="1">
    <citation type="submission" date="2023-07" db="EMBL/GenBank/DDBJ databases">
        <title>Genomic Encyclopedia of Type Strains, Phase IV (KMG-IV): sequencing the most valuable type-strain genomes for metagenomic binning, comparative biology and taxonomic classification.</title>
        <authorList>
            <person name="Goeker M."/>
        </authorList>
    </citation>
    <scope>NUCLEOTIDE SEQUENCE [LARGE SCALE GENOMIC DNA]</scope>
    <source>
        <strain evidence="1 2">DSM 9768</strain>
    </source>
</reference>
<dbReference type="EMBL" id="JAUSUG010000001">
    <property type="protein sequence ID" value="MDQ0253102.1"/>
    <property type="molecule type" value="Genomic_DNA"/>
</dbReference>
<dbReference type="RefSeq" id="WP_307321280.1">
    <property type="nucleotide sequence ID" value="NZ_JAUSUG010000001.1"/>
</dbReference>
<name>A0ABT9ZPD8_9BACI</name>